<proteinExistence type="predicted"/>
<dbReference type="AlphaFoldDB" id="A0A9N7TW71"/>
<feature type="compositionally biased region" description="Polar residues" evidence="1">
    <location>
        <begin position="73"/>
        <end position="84"/>
    </location>
</feature>
<sequence>MSLSCGQRRSTQTDPESDPEAAARTRVTSHGKHESASYRHEYVCLFANCVGLKGKQVSGKSYVKSVCRRQLEDTSPSPRPSGSFSCGLRGREERRPGNGWLDWVVSAESGRKTTDSAAQMTRHSFFSHKELLL</sequence>
<evidence type="ECO:0000313" key="2">
    <source>
        <dbReference type="EMBL" id="CAB1419708.1"/>
    </source>
</evidence>
<accession>A0A9N7TW71</accession>
<name>A0A9N7TW71_PLEPL</name>
<reference evidence="2" key="1">
    <citation type="submission" date="2020-03" db="EMBL/GenBank/DDBJ databases">
        <authorList>
            <person name="Weist P."/>
        </authorList>
    </citation>
    <scope>NUCLEOTIDE SEQUENCE</scope>
</reference>
<keyword evidence="3" id="KW-1185">Reference proteome</keyword>
<gene>
    <name evidence="2" type="ORF">PLEPLA_LOCUS7559</name>
</gene>
<comment type="caution">
    <text evidence="2">The sequence shown here is derived from an EMBL/GenBank/DDBJ whole genome shotgun (WGS) entry which is preliminary data.</text>
</comment>
<protein>
    <submittedName>
        <fullName evidence="2">Uncharacterized protein</fullName>
    </submittedName>
</protein>
<feature type="region of interest" description="Disordered" evidence="1">
    <location>
        <begin position="70"/>
        <end position="90"/>
    </location>
</feature>
<feature type="region of interest" description="Disordered" evidence="1">
    <location>
        <begin position="1"/>
        <end position="35"/>
    </location>
</feature>
<organism evidence="2 3">
    <name type="scientific">Pleuronectes platessa</name>
    <name type="common">European plaice</name>
    <dbReference type="NCBI Taxonomy" id="8262"/>
    <lineage>
        <taxon>Eukaryota</taxon>
        <taxon>Metazoa</taxon>
        <taxon>Chordata</taxon>
        <taxon>Craniata</taxon>
        <taxon>Vertebrata</taxon>
        <taxon>Euteleostomi</taxon>
        <taxon>Actinopterygii</taxon>
        <taxon>Neopterygii</taxon>
        <taxon>Teleostei</taxon>
        <taxon>Neoteleostei</taxon>
        <taxon>Acanthomorphata</taxon>
        <taxon>Carangaria</taxon>
        <taxon>Pleuronectiformes</taxon>
        <taxon>Pleuronectoidei</taxon>
        <taxon>Pleuronectidae</taxon>
        <taxon>Pleuronectes</taxon>
    </lineage>
</organism>
<feature type="compositionally biased region" description="Polar residues" evidence="1">
    <location>
        <begin position="1"/>
        <end position="14"/>
    </location>
</feature>
<dbReference type="EMBL" id="CADEAL010000404">
    <property type="protein sequence ID" value="CAB1419708.1"/>
    <property type="molecule type" value="Genomic_DNA"/>
</dbReference>
<evidence type="ECO:0000313" key="3">
    <source>
        <dbReference type="Proteomes" id="UP001153269"/>
    </source>
</evidence>
<dbReference type="Proteomes" id="UP001153269">
    <property type="component" value="Unassembled WGS sequence"/>
</dbReference>
<evidence type="ECO:0000256" key="1">
    <source>
        <dbReference type="SAM" id="MobiDB-lite"/>
    </source>
</evidence>